<comment type="caution">
    <text evidence="7">The sequence shown here is derived from an EMBL/GenBank/DDBJ whole genome shotgun (WGS) entry which is preliminary data.</text>
</comment>
<keyword evidence="1" id="KW-0479">Metal-binding</keyword>
<dbReference type="Pfam" id="PF02148">
    <property type="entry name" value="zf-UBP"/>
    <property type="match status" value="1"/>
</dbReference>
<dbReference type="SUPFAM" id="SSF54001">
    <property type="entry name" value="Cysteine proteinases"/>
    <property type="match status" value="1"/>
</dbReference>
<dbReference type="GO" id="GO:0004843">
    <property type="term" value="F:cysteine-type deubiquitinase activity"/>
    <property type="evidence" value="ECO:0007669"/>
    <property type="project" value="InterPro"/>
</dbReference>
<dbReference type="GO" id="GO:0008270">
    <property type="term" value="F:zinc ion binding"/>
    <property type="evidence" value="ECO:0007669"/>
    <property type="project" value="UniProtKB-KW"/>
</dbReference>
<dbReference type="PANTHER" id="PTHR21646:SF10">
    <property type="entry name" value="UBIQUITIN CARBOXYL-TERMINAL HYDROLASE 14"/>
    <property type="match status" value="1"/>
</dbReference>
<dbReference type="InterPro" id="IPR028889">
    <property type="entry name" value="USP"/>
</dbReference>
<evidence type="ECO:0000313" key="8">
    <source>
        <dbReference type="Proteomes" id="UP000186594"/>
    </source>
</evidence>
<evidence type="ECO:0000259" key="5">
    <source>
        <dbReference type="PROSITE" id="PS50235"/>
    </source>
</evidence>
<evidence type="ECO:0000256" key="2">
    <source>
        <dbReference type="ARBA" id="ARBA00022771"/>
    </source>
</evidence>
<evidence type="ECO:0000256" key="4">
    <source>
        <dbReference type="PROSITE-ProRule" id="PRU00502"/>
    </source>
</evidence>
<dbReference type="Gene3D" id="3.90.70.10">
    <property type="entry name" value="Cysteine proteinases"/>
    <property type="match status" value="1"/>
</dbReference>
<dbReference type="PROSITE" id="PS50235">
    <property type="entry name" value="USP_3"/>
    <property type="match status" value="1"/>
</dbReference>
<dbReference type="PROSITE" id="PS00972">
    <property type="entry name" value="USP_1"/>
    <property type="match status" value="1"/>
</dbReference>
<name>A0A1U7LJZ6_NEOID</name>
<sequence>MKDLPKCTACNLTRNLWLCLTCGSIGCGRQQFAGDPGNSHQLQHYNLSSHPISVKLGSLSADSDIGISSLISLLISDVYCYICGEERTDDNIHNHLLHFHIDPTQQNKTEKTLIERQIEENLKWDFSTTTDSGNQMQPVFGPGLTGLKNLGNSCYLASVVQCLFSLPAFQQRYYGPNLEPLVEMNPADSLESQLRKMADGLLSGRYSKKIDDHTDAQEGLPPTMFKTLVGRGHPEFATNKQQACYFSTFTKFRMLLNSSDIFST</sequence>
<feature type="domain" description="USP" evidence="5">
    <location>
        <begin position="145"/>
        <end position="264"/>
    </location>
</feature>
<dbReference type="InterPro" id="IPR038765">
    <property type="entry name" value="Papain-like_cys_pep_sf"/>
</dbReference>
<dbReference type="AlphaFoldDB" id="A0A1U7LJZ6"/>
<dbReference type="InterPro" id="IPR018200">
    <property type="entry name" value="USP_CS"/>
</dbReference>
<dbReference type="Gene3D" id="3.30.40.10">
    <property type="entry name" value="Zinc/RING finger domain, C3HC4 (zinc finger)"/>
    <property type="match status" value="1"/>
</dbReference>
<dbReference type="SMART" id="SM00290">
    <property type="entry name" value="ZnF_UBP"/>
    <property type="match status" value="1"/>
</dbReference>
<dbReference type="InterPro" id="IPR050185">
    <property type="entry name" value="Ub_carboxyl-term_hydrolase"/>
</dbReference>
<gene>
    <name evidence="7" type="ORF">NEOLI_004426</name>
</gene>
<evidence type="ECO:0000256" key="1">
    <source>
        <dbReference type="ARBA" id="ARBA00022723"/>
    </source>
</evidence>
<accession>A0A1U7LJZ6</accession>
<dbReference type="PROSITE" id="PS51257">
    <property type="entry name" value="PROKAR_LIPOPROTEIN"/>
    <property type="match status" value="1"/>
</dbReference>
<evidence type="ECO:0000256" key="3">
    <source>
        <dbReference type="ARBA" id="ARBA00022833"/>
    </source>
</evidence>
<proteinExistence type="predicted"/>
<dbReference type="Pfam" id="PF00443">
    <property type="entry name" value="UCH"/>
    <property type="match status" value="1"/>
</dbReference>
<organism evidence="7 8">
    <name type="scientific">Neolecta irregularis (strain DAH-3)</name>
    <dbReference type="NCBI Taxonomy" id="1198029"/>
    <lineage>
        <taxon>Eukaryota</taxon>
        <taxon>Fungi</taxon>
        <taxon>Dikarya</taxon>
        <taxon>Ascomycota</taxon>
        <taxon>Taphrinomycotina</taxon>
        <taxon>Neolectales</taxon>
        <taxon>Neolectaceae</taxon>
        <taxon>Neolecta</taxon>
    </lineage>
</organism>
<feature type="domain" description="UBP-type" evidence="6">
    <location>
        <begin position="1"/>
        <end position="103"/>
    </location>
</feature>
<dbReference type="InterPro" id="IPR001394">
    <property type="entry name" value="Peptidase_C19_UCH"/>
</dbReference>
<dbReference type="STRING" id="1198029.A0A1U7LJZ6"/>
<evidence type="ECO:0000313" key="7">
    <source>
        <dbReference type="EMBL" id="OLL22980.1"/>
    </source>
</evidence>
<dbReference type="InterPro" id="IPR001607">
    <property type="entry name" value="Znf_UBP"/>
</dbReference>
<dbReference type="SUPFAM" id="SSF57850">
    <property type="entry name" value="RING/U-box"/>
    <property type="match status" value="1"/>
</dbReference>
<dbReference type="OrthoDB" id="361536at2759"/>
<dbReference type="Proteomes" id="UP000186594">
    <property type="component" value="Unassembled WGS sequence"/>
</dbReference>
<keyword evidence="3" id="KW-0862">Zinc</keyword>
<dbReference type="EMBL" id="LXFE01002478">
    <property type="protein sequence ID" value="OLL22980.1"/>
    <property type="molecule type" value="Genomic_DNA"/>
</dbReference>
<dbReference type="GO" id="GO:0016579">
    <property type="term" value="P:protein deubiquitination"/>
    <property type="evidence" value="ECO:0007669"/>
    <property type="project" value="InterPro"/>
</dbReference>
<keyword evidence="2 4" id="KW-0863">Zinc-finger</keyword>
<keyword evidence="8" id="KW-1185">Reference proteome</keyword>
<evidence type="ECO:0000259" key="6">
    <source>
        <dbReference type="PROSITE" id="PS50271"/>
    </source>
</evidence>
<protein>
    <submittedName>
        <fullName evidence="7">Ubiquitin carboxyl-terminal hydrolase 14</fullName>
    </submittedName>
</protein>
<reference evidence="7 8" key="1">
    <citation type="submission" date="2016-04" db="EMBL/GenBank/DDBJ databases">
        <title>Evolutionary innovation and constraint leading to complex multicellularity in the Ascomycota.</title>
        <authorList>
            <person name="Cisse O."/>
            <person name="Nguyen A."/>
            <person name="Hewitt D.A."/>
            <person name="Jedd G."/>
            <person name="Stajich J.E."/>
        </authorList>
    </citation>
    <scope>NUCLEOTIDE SEQUENCE [LARGE SCALE GENOMIC DNA]</scope>
    <source>
        <strain evidence="7 8">DAH-3</strain>
    </source>
</reference>
<dbReference type="InterPro" id="IPR013083">
    <property type="entry name" value="Znf_RING/FYVE/PHD"/>
</dbReference>
<keyword evidence="7" id="KW-0378">Hydrolase</keyword>
<dbReference type="PROSITE" id="PS50271">
    <property type="entry name" value="ZF_UBP"/>
    <property type="match status" value="1"/>
</dbReference>
<dbReference type="PANTHER" id="PTHR21646">
    <property type="entry name" value="UBIQUITIN CARBOXYL-TERMINAL HYDROLASE"/>
    <property type="match status" value="1"/>
</dbReference>